<reference evidence="2" key="1">
    <citation type="journal article" date="2018" name="Data Brief">
        <title>Genome sequence data from 17 accessions of Ensete ventricosum, a staple food crop for millions in Ethiopia.</title>
        <authorList>
            <person name="Yemataw Z."/>
            <person name="Muzemil S."/>
            <person name="Ambachew D."/>
            <person name="Tripathi L."/>
            <person name="Tesfaye K."/>
            <person name="Chala A."/>
            <person name="Farbos A."/>
            <person name="O'Neill P."/>
            <person name="Moore K."/>
            <person name="Grant M."/>
            <person name="Studholme D.J."/>
        </authorList>
    </citation>
    <scope>NUCLEOTIDE SEQUENCE [LARGE SCALE GENOMIC DNA]</scope>
    <source>
        <tissue evidence="2">Leaf</tissue>
    </source>
</reference>
<dbReference type="Proteomes" id="UP000290560">
    <property type="component" value="Unassembled WGS sequence"/>
</dbReference>
<organism evidence="2">
    <name type="scientific">Ensete ventricosum</name>
    <name type="common">Abyssinian banana</name>
    <name type="synonym">Musa ensete</name>
    <dbReference type="NCBI Taxonomy" id="4639"/>
    <lineage>
        <taxon>Eukaryota</taxon>
        <taxon>Viridiplantae</taxon>
        <taxon>Streptophyta</taxon>
        <taxon>Embryophyta</taxon>
        <taxon>Tracheophyta</taxon>
        <taxon>Spermatophyta</taxon>
        <taxon>Magnoliopsida</taxon>
        <taxon>Liliopsida</taxon>
        <taxon>Zingiberales</taxon>
        <taxon>Musaceae</taxon>
        <taxon>Ensete</taxon>
    </lineage>
</organism>
<feature type="region of interest" description="Disordered" evidence="1">
    <location>
        <begin position="34"/>
        <end position="118"/>
    </location>
</feature>
<feature type="compositionally biased region" description="Basic and acidic residues" evidence="1">
    <location>
        <begin position="43"/>
        <end position="56"/>
    </location>
</feature>
<dbReference type="EMBL" id="KV875843">
    <property type="protein sequence ID" value="RZR73167.1"/>
    <property type="molecule type" value="Genomic_DNA"/>
</dbReference>
<feature type="compositionally biased region" description="Basic residues" evidence="1">
    <location>
        <begin position="76"/>
        <end position="87"/>
    </location>
</feature>
<accession>A0A445MFU9</accession>
<evidence type="ECO:0000256" key="1">
    <source>
        <dbReference type="SAM" id="MobiDB-lite"/>
    </source>
</evidence>
<proteinExistence type="predicted"/>
<name>A0A445MFU9_ENSVE</name>
<protein>
    <submittedName>
        <fullName evidence="2">Uncharacterized protein</fullName>
    </submittedName>
</protein>
<feature type="compositionally biased region" description="Basic and acidic residues" evidence="1">
    <location>
        <begin position="63"/>
        <end position="75"/>
    </location>
</feature>
<dbReference type="AlphaFoldDB" id="A0A445MFU9"/>
<sequence length="118" mass="13456">MPRFAIATCTAQYGRYRSAKLPYADRTLLGCTAKNRPSTIDFGRQRPIEGEIDRRRSISAVDGRLREKSGRLREKKERRRRRRKKEKRRGEEENLAPSSPSLAGRAGRKIEATSPSVG</sequence>
<evidence type="ECO:0000313" key="2">
    <source>
        <dbReference type="EMBL" id="RZR73167.1"/>
    </source>
</evidence>
<gene>
    <name evidence="2" type="ORF">BHM03_00020983</name>
</gene>